<dbReference type="Proteomes" id="UP000799778">
    <property type="component" value="Unassembled WGS sequence"/>
</dbReference>
<evidence type="ECO:0000256" key="1">
    <source>
        <dbReference type="ARBA" id="ARBA00006787"/>
    </source>
</evidence>
<organism evidence="6 7">
    <name type="scientific">Aaosphaeria arxii CBS 175.79</name>
    <dbReference type="NCBI Taxonomy" id="1450172"/>
    <lineage>
        <taxon>Eukaryota</taxon>
        <taxon>Fungi</taxon>
        <taxon>Dikarya</taxon>
        <taxon>Ascomycota</taxon>
        <taxon>Pezizomycotina</taxon>
        <taxon>Dothideomycetes</taxon>
        <taxon>Pleosporomycetidae</taxon>
        <taxon>Pleosporales</taxon>
        <taxon>Pleosporales incertae sedis</taxon>
        <taxon>Aaosphaeria</taxon>
    </lineage>
</organism>
<feature type="binding site" evidence="5">
    <location>
        <position position="487"/>
    </location>
    <ligand>
        <name>Fe cation</name>
        <dbReference type="ChEBI" id="CHEBI:24875"/>
        <note>catalytic</note>
    </ligand>
</feature>
<feature type="binding site" evidence="5">
    <location>
        <position position="176"/>
    </location>
    <ligand>
        <name>Fe cation</name>
        <dbReference type="ChEBI" id="CHEBI:24875"/>
        <note>catalytic</note>
    </ligand>
</feature>
<keyword evidence="4 5" id="KW-0408">Iron</keyword>
<evidence type="ECO:0000256" key="2">
    <source>
        <dbReference type="ARBA" id="ARBA00022723"/>
    </source>
</evidence>
<comment type="cofactor">
    <cofactor evidence="5">
        <name>Fe(2+)</name>
        <dbReference type="ChEBI" id="CHEBI:29033"/>
    </cofactor>
    <text evidence="5">Binds 1 Fe(2+) ion per subunit.</text>
</comment>
<keyword evidence="2 5" id="KW-0479">Metal-binding</keyword>
<dbReference type="GO" id="GO:0046872">
    <property type="term" value="F:metal ion binding"/>
    <property type="evidence" value="ECO:0007669"/>
    <property type="project" value="UniProtKB-KW"/>
</dbReference>
<dbReference type="GO" id="GO:0016121">
    <property type="term" value="P:carotene catabolic process"/>
    <property type="evidence" value="ECO:0007669"/>
    <property type="project" value="TreeGrafter"/>
</dbReference>
<dbReference type="RefSeq" id="XP_033377126.1">
    <property type="nucleotide sequence ID" value="XM_033529650.1"/>
</dbReference>
<accession>A0A6A5X7J7</accession>
<dbReference type="EMBL" id="ML978081">
    <property type="protein sequence ID" value="KAF2008787.1"/>
    <property type="molecule type" value="Genomic_DNA"/>
</dbReference>
<reference evidence="6" key="1">
    <citation type="journal article" date="2020" name="Stud. Mycol.">
        <title>101 Dothideomycetes genomes: a test case for predicting lifestyles and emergence of pathogens.</title>
        <authorList>
            <person name="Haridas S."/>
            <person name="Albert R."/>
            <person name="Binder M."/>
            <person name="Bloem J."/>
            <person name="Labutti K."/>
            <person name="Salamov A."/>
            <person name="Andreopoulos B."/>
            <person name="Baker S."/>
            <person name="Barry K."/>
            <person name="Bills G."/>
            <person name="Bluhm B."/>
            <person name="Cannon C."/>
            <person name="Castanera R."/>
            <person name="Culley D."/>
            <person name="Daum C."/>
            <person name="Ezra D."/>
            <person name="Gonzalez J."/>
            <person name="Henrissat B."/>
            <person name="Kuo A."/>
            <person name="Liang C."/>
            <person name="Lipzen A."/>
            <person name="Lutzoni F."/>
            <person name="Magnuson J."/>
            <person name="Mondo S."/>
            <person name="Nolan M."/>
            <person name="Ohm R."/>
            <person name="Pangilinan J."/>
            <person name="Park H.-J."/>
            <person name="Ramirez L."/>
            <person name="Alfaro M."/>
            <person name="Sun H."/>
            <person name="Tritt A."/>
            <person name="Yoshinaga Y."/>
            <person name="Zwiers L.-H."/>
            <person name="Turgeon B."/>
            <person name="Goodwin S."/>
            <person name="Spatafora J."/>
            <person name="Crous P."/>
            <person name="Grigoriev I."/>
        </authorList>
    </citation>
    <scope>NUCLEOTIDE SEQUENCE</scope>
    <source>
        <strain evidence="6">CBS 175.79</strain>
    </source>
</reference>
<keyword evidence="7" id="KW-1185">Reference proteome</keyword>
<evidence type="ECO:0000313" key="6">
    <source>
        <dbReference type="EMBL" id="KAF2008787.1"/>
    </source>
</evidence>
<comment type="similarity">
    <text evidence="1">Belongs to the carotenoid oxygenase family.</text>
</comment>
<protein>
    <submittedName>
        <fullName evidence="6">Carotenoid oxygenase</fullName>
    </submittedName>
</protein>
<name>A0A6A5X7J7_9PLEO</name>
<dbReference type="GO" id="GO:0010436">
    <property type="term" value="F:carotenoid dioxygenase activity"/>
    <property type="evidence" value="ECO:0007669"/>
    <property type="project" value="TreeGrafter"/>
</dbReference>
<dbReference type="GeneID" id="54287047"/>
<dbReference type="Pfam" id="PF03055">
    <property type="entry name" value="RPE65"/>
    <property type="match status" value="1"/>
</dbReference>
<gene>
    <name evidence="6" type="ORF">BU24DRAFT_429086</name>
</gene>
<dbReference type="OrthoDB" id="1069523at2759"/>
<dbReference type="InterPro" id="IPR004294">
    <property type="entry name" value="Carotenoid_Oase"/>
</dbReference>
<evidence type="ECO:0000313" key="7">
    <source>
        <dbReference type="Proteomes" id="UP000799778"/>
    </source>
</evidence>
<dbReference type="PANTHER" id="PTHR10543">
    <property type="entry name" value="BETA-CAROTENE DIOXYGENASE"/>
    <property type="match status" value="1"/>
</dbReference>
<keyword evidence="3" id="KW-0560">Oxidoreductase</keyword>
<sequence>MVHVVPSTIFPRVYQMSAWNHDVMRFEGDVYELEVIGSLPTDLHGAFYRVQPDHAFPPMFGEDEIPLNGDGNICCFYFENGHVDFKNRYVRTPKFEAERAARRALFGRYRNKYTDDPRVRDVLTRTTANTHVIYHANKIMALKEDAPPFEIDASTLETVGLVNYNNTFHCPTHTAHPKADSDTGELVAFGYEAKGDGSPDICSFTVDKEGYVTEEVWFKAPWACMIHDFWATENYVIFPINGLKASVEQMQKGGEHFYWDENLDHQLLGVIPRRGAKPEDVKWFKTSRGCYSHTINAYEEDGNLVLDANVWTDCVFPFFPNSQGKKFHYDPKNIRSPVLRYRFDPKGSTEVMVHPQQVIQEGVNEFGRVDDRLLGKKYDRYWILTVDPTKQIYSNGTAAQAGFNTLLCHNFKTGKKQTYYHGNDVTFQEPCFVPRSGGASPEEGYIVILADLYRESRSQLLLFDAQNIDKGPIAQIKLPLKLLDGLHGSWVDGKDVDLASKGTTGKVDQ</sequence>
<feature type="binding site" evidence="5">
    <location>
        <position position="227"/>
    </location>
    <ligand>
        <name>Fe cation</name>
        <dbReference type="ChEBI" id="CHEBI:24875"/>
        <note>catalytic</note>
    </ligand>
</feature>
<dbReference type="AlphaFoldDB" id="A0A6A5X7J7"/>
<feature type="binding site" evidence="5">
    <location>
        <position position="293"/>
    </location>
    <ligand>
        <name>Fe cation</name>
        <dbReference type="ChEBI" id="CHEBI:24875"/>
        <note>catalytic</note>
    </ligand>
</feature>
<proteinExistence type="inferred from homology"/>
<dbReference type="PANTHER" id="PTHR10543:SF89">
    <property type="entry name" value="CAROTENOID 9,10(9',10')-CLEAVAGE DIOXYGENASE 1"/>
    <property type="match status" value="1"/>
</dbReference>
<evidence type="ECO:0000256" key="3">
    <source>
        <dbReference type="ARBA" id="ARBA00023002"/>
    </source>
</evidence>
<evidence type="ECO:0000256" key="4">
    <source>
        <dbReference type="ARBA" id="ARBA00023004"/>
    </source>
</evidence>
<evidence type="ECO:0000256" key="5">
    <source>
        <dbReference type="PIRSR" id="PIRSR604294-1"/>
    </source>
</evidence>